<dbReference type="AlphaFoldDB" id="A0AB39L550"/>
<feature type="region of interest" description="Disordered" evidence="1">
    <location>
        <begin position="1"/>
        <end position="37"/>
    </location>
</feature>
<gene>
    <name evidence="2" type="ORF">AB5L97_04570</name>
</gene>
<organism evidence="2">
    <name type="scientific">Sinomonas puerhi</name>
    <dbReference type="NCBI Taxonomy" id="3238584"/>
    <lineage>
        <taxon>Bacteria</taxon>
        <taxon>Bacillati</taxon>
        <taxon>Actinomycetota</taxon>
        <taxon>Actinomycetes</taxon>
        <taxon>Micrococcales</taxon>
        <taxon>Micrococcaceae</taxon>
        <taxon>Sinomonas</taxon>
    </lineage>
</organism>
<sequence>MASIEGQDPAHVRAEEEDPSVDYPVEPDETAPDEKAWDEEDGLIDAEEVLIEADPVDVAEQRRSVED</sequence>
<evidence type="ECO:0000313" key="2">
    <source>
        <dbReference type="EMBL" id="XDP46291.1"/>
    </source>
</evidence>
<accession>A0AB39L550</accession>
<dbReference type="RefSeq" id="WP_369046632.1">
    <property type="nucleotide sequence ID" value="NZ_CP163302.1"/>
</dbReference>
<proteinExistence type="predicted"/>
<dbReference type="EMBL" id="CP163302">
    <property type="protein sequence ID" value="XDP46291.1"/>
    <property type="molecule type" value="Genomic_DNA"/>
</dbReference>
<reference evidence="2" key="1">
    <citation type="submission" date="2024-07" db="EMBL/GenBank/DDBJ databases">
        <authorList>
            <person name="fu j."/>
        </authorList>
    </citation>
    <scope>NUCLEOTIDE SEQUENCE</scope>
    <source>
        <strain evidence="2">P10A9</strain>
    </source>
</reference>
<dbReference type="KEGG" id="spue:AB5L97_04570"/>
<protein>
    <submittedName>
        <fullName evidence="2">Uncharacterized protein</fullName>
    </submittedName>
</protein>
<evidence type="ECO:0000256" key="1">
    <source>
        <dbReference type="SAM" id="MobiDB-lite"/>
    </source>
</evidence>
<name>A0AB39L550_9MICC</name>
<feature type="compositionally biased region" description="Acidic residues" evidence="1">
    <location>
        <begin position="15"/>
        <end position="37"/>
    </location>
</feature>